<dbReference type="RefSeq" id="WP_253476465.1">
    <property type="nucleotide sequence ID" value="NZ_JALJXV010000003.1"/>
</dbReference>
<proteinExistence type="predicted"/>
<dbReference type="EMBL" id="JALJXV010000003">
    <property type="protein sequence ID" value="MCP1674464.1"/>
    <property type="molecule type" value="Genomic_DNA"/>
</dbReference>
<reference evidence="1" key="1">
    <citation type="submission" date="2022-03" db="EMBL/GenBank/DDBJ databases">
        <title>Genomic Encyclopedia of Type Strains, Phase III (KMG-III): the genomes of soil and plant-associated and newly described type strains.</title>
        <authorList>
            <person name="Whitman W."/>
        </authorList>
    </citation>
    <scope>NUCLEOTIDE SEQUENCE</scope>
    <source>
        <strain evidence="1">ANL 6-2</strain>
    </source>
</reference>
<dbReference type="AlphaFoldDB" id="A0AAE3KB74"/>
<dbReference type="Proteomes" id="UP001205843">
    <property type="component" value="Unassembled WGS sequence"/>
</dbReference>
<comment type="caution">
    <text evidence="1">The sequence shown here is derived from an EMBL/GenBank/DDBJ whole genome shotgun (WGS) entry which is preliminary data.</text>
</comment>
<protein>
    <submittedName>
        <fullName evidence="1">Uncharacterized protein</fullName>
    </submittedName>
</protein>
<keyword evidence="2" id="KW-1185">Reference proteome</keyword>
<evidence type="ECO:0000313" key="1">
    <source>
        <dbReference type="EMBL" id="MCP1674464.1"/>
    </source>
</evidence>
<organism evidence="1 2">
    <name type="scientific">Natronocella acetinitrilica</name>
    <dbReference type="NCBI Taxonomy" id="414046"/>
    <lineage>
        <taxon>Bacteria</taxon>
        <taxon>Pseudomonadati</taxon>
        <taxon>Pseudomonadota</taxon>
        <taxon>Gammaproteobacteria</taxon>
        <taxon>Chromatiales</taxon>
        <taxon>Ectothiorhodospiraceae</taxon>
        <taxon>Natronocella</taxon>
    </lineage>
</organism>
<sequence length="316" mass="33940">MTVRLGRGCEEVLEAVAELPVIERDVTIESAEPDPFGVREVSLRLRITGRDYLDALAKHFTAHAEGQDDPARLSPLDLRDGRVRLLAECRARQSILAVDPASVYACEGSLVFDLADGSALNLAVDGQSLVAAVEDVLLAGALERRVSVSRCGLTLGLRVVGTDEARAFAVNVGEVVESTGHHIIPPMTRTFMRRFEAELGRTHGLWPRRCPMELDGFIEDLLGRDGVVPRSQIERTAQAIGRHLTGGIDPRTVDVTAVAPQGYRVVVADAPKPQPPGRAGIAATLGDVHHLLAALRIAECGPDQTPAARTPGTLER</sequence>
<name>A0AAE3KB74_9GAMM</name>
<accession>A0AAE3KB74</accession>
<gene>
    <name evidence="1" type="ORF">J2T57_001566</name>
</gene>
<evidence type="ECO:0000313" key="2">
    <source>
        <dbReference type="Proteomes" id="UP001205843"/>
    </source>
</evidence>